<dbReference type="Gene3D" id="3.40.50.300">
    <property type="entry name" value="P-loop containing nucleotide triphosphate hydrolases"/>
    <property type="match status" value="1"/>
</dbReference>
<evidence type="ECO:0000313" key="3">
    <source>
        <dbReference type="Proteomes" id="UP000321083"/>
    </source>
</evidence>
<accession>A0A5C6M2Q9</accession>
<feature type="non-terminal residue" evidence="2">
    <location>
        <position position="1"/>
    </location>
</feature>
<organism evidence="2 3">
    <name type="scientific">Planctomyces bekefii</name>
    <dbReference type="NCBI Taxonomy" id="1653850"/>
    <lineage>
        <taxon>Bacteria</taxon>
        <taxon>Pseudomonadati</taxon>
        <taxon>Planctomycetota</taxon>
        <taxon>Planctomycetia</taxon>
        <taxon>Planctomycetales</taxon>
        <taxon>Planctomycetaceae</taxon>
        <taxon>Planctomyces</taxon>
    </lineage>
</organism>
<dbReference type="InterPro" id="IPR015943">
    <property type="entry name" value="WD40/YVTN_repeat-like_dom_sf"/>
</dbReference>
<proteinExistence type="predicted"/>
<dbReference type="GO" id="GO:0006355">
    <property type="term" value="P:regulation of DNA-templated transcription"/>
    <property type="evidence" value="ECO:0007669"/>
    <property type="project" value="InterPro"/>
</dbReference>
<sequence>IESELFGHVKGAFTSAHADKDGKFLAAGNGTILLDETAGRYLWTSPSTGQGQFQLTPDNRWLLKLNSPEVIIRDVQTGRRCTTKNLLTEVSGVCYLPQLQAFAAAHSDRRIRLYRCADASLISTIPVTGETLADLAVSPDGNTLLGVTRGGSLKAWNSQTLLPTLSLKLPAHDLFSLHIDPSGNAVWITDESGHCSVLSFAP</sequence>
<gene>
    <name evidence="2" type="ORF">E3A20_25500</name>
</gene>
<keyword evidence="3" id="KW-1185">Reference proteome</keyword>
<dbReference type="SUPFAM" id="SSF50969">
    <property type="entry name" value="YVTN repeat-like/Quinoprotein amine dehydrogenase"/>
    <property type="match status" value="1"/>
</dbReference>
<reference evidence="2 3" key="2">
    <citation type="submission" date="2019-08" db="EMBL/GenBank/DDBJ databases">
        <authorList>
            <person name="Henke P."/>
        </authorList>
    </citation>
    <scope>NUCLEOTIDE SEQUENCE [LARGE SCALE GENOMIC DNA]</scope>
    <source>
        <strain evidence="2">Phe10_nw2017</strain>
    </source>
</reference>
<feature type="domain" description="Sigma-54 factor interaction" evidence="1">
    <location>
        <begin position="1"/>
        <end position="37"/>
    </location>
</feature>
<evidence type="ECO:0000259" key="1">
    <source>
        <dbReference type="Pfam" id="PF00158"/>
    </source>
</evidence>
<reference evidence="2 3" key="1">
    <citation type="submission" date="2019-08" db="EMBL/GenBank/DDBJ databases">
        <title>100 year-old enigma solved: identification of Planctomyces bekefii, the type genus and species of the phylum Planctomycetes.</title>
        <authorList>
            <person name="Svetlana D.N."/>
            <person name="Overmann J."/>
        </authorList>
    </citation>
    <scope>NUCLEOTIDE SEQUENCE [LARGE SCALE GENOMIC DNA]</scope>
    <source>
        <strain evidence="2">Phe10_nw2017</strain>
    </source>
</reference>
<dbReference type="EMBL" id="SRHE01000727">
    <property type="protein sequence ID" value="TWW08322.1"/>
    <property type="molecule type" value="Genomic_DNA"/>
</dbReference>
<dbReference type="Proteomes" id="UP000321083">
    <property type="component" value="Unassembled WGS sequence"/>
</dbReference>
<dbReference type="Gene3D" id="2.130.10.10">
    <property type="entry name" value="YVTN repeat-like/Quinoprotein amine dehydrogenase"/>
    <property type="match status" value="1"/>
</dbReference>
<dbReference type="GO" id="GO:0005524">
    <property type="term" value="F:ATP binding"/>
    <property type="evidence" value="ECO:0007669"/>
    <property type="project" value="InterPro"/>
</dbReference>
<dbReference type="InterPro" id="IPR011044">
    <property type="entry name" value="Quino_amine_DH_bsu"/>
</dbReference>
<evidence type="ECO:0000313" key="2">
    <source>
        <dbReference type="EMBL" id="TWW08322.1"/>
    </source>
</evidence>
<dbReference type="Pfam" id="PF00158">
    <property type="entry name" value="Sigma54_activat"/>
    <property type="match status" value="1"/>
</dbReference>
<dbReference type="InterPro" id="IPR027417">
    <property type="entry name" value="P-loop_NTPase"/>
</dbReference>
<name>A0A5C6M2Q9_9PLAN</name>
<dbReference type="AlphaFoldDB" id="A0A5C6M2Q9"/>
<comment type="caution">
    <text evidence="2">The sequence shown here is derived from an EMBL/GenBank/DDBJ whole genome shotgun (WGS) entry which is preliminary data.</text>
</comment>
<dbReference type="InterPro" id="IPR002078">
    <property type="entry name" value="Sigma_54_int"/>
</dbReference>
<protein>
    <recommendedName>
        <fullName evidence="1">Sigma-54 factor interaction domain-containing protein</fullName>
    </recommendedName>
</protein>